<comment type="subcellular location">
    <subcellularLocation>
        <location evidence="1">Cell outer membrane</location>
    </subcellularLocation>
</comment>
<comment type="similarity">
    <text evidence="2">Belongs to the outer membrane factor (OMF) (TC 1.B.17) family.</text>
</comment>
<keyword evidence="3" id="KW-0813">Transport</keyword>
<keyword evidence="8" id="KW-0175">Coiled coil</keyword>
<feature type="coiled-coil region" evidence="8">
    <location>
        <begin position="161"/>
        <end position="216"/>
    </location>
</feature>
<evidence type="ECO:0000256" key="1">
    <source>
        <dbReference type="ARBA" id="ARBA00004442"/>
    </source>
</evidence>
<dbReference type="Pfam" id="PF02321">
    <property type="entry name" value="OEP"/>
    <property type="match status" value="1"/>
</dbReference>
<dbReference type="SUPFAM" id="SSF56954">
    <property type="entry name" value="Outer membrane efflux proteins (OEP)"/>
    <property type="match status" value="1"/>
</dbReference>
<dbReference type="GO" id="GO:0015288">
    <property type="term" value="F:porin activity"/>
    <property type="evidence" value="ECO:0007669"/>
    <property type="project" value="TreeGrafter"/>
</dbReference>
<keyword evidence="4" id="KW-1134">Transmembrane beta strand</keyword>
<dbReference type="InterPro" id="IPR003423">
    <property type="entry name" value="OMP_efflux"/>
</dbReference>
<sequence>MLVLVAVNFAFAGLPLSLQQALDEGLKGNLDIKRFDLGSDGIDAQVNAAFRSYLPQLNASGTVTRLWANDPTKVPIGVINTGTAGFLPLQTIDYTVNWNVQGGLELKQFLYVPQALTGIAMAKKGKEIAALGKQELREGIIYGIAMQYWTIVYMEENLNIMQKSKENLSKTREAIASMVEQGIVKKSDLNTMDINLASLNTQIDNLKVQIQTQKDALLQIMGRAPGAEVDLTDRLSVDARNPSDASGDPLQSSITLKRMEQEVKLQEMQIDLTRQKIYPNVVAFASYGTQANGEKFNFFSDTKDKFADNGTVGVAITVPIFDGMSNSAERTYARIQKQQLEIDMEKQKLALQATYETAKSTLLNAQNLVLRNRENAKLSEENYLMKELEYKEQVAPITDLLTADNNMQTARSDLISALYTEKSAELALEQVLGILRNRAQ</sequence>
<evidence type="ECO:0000313" key="9">
    <source>
        <dbReference type="EMBL" id="AGS52876.1"/>
    </source>
</evidence>
<dbReference type="PANTHER" id="PTHR30026:SF20">
    <property type="entry name" value="OUTER MEMBRANE PROTEIN TOLC"/>
    <property type="match status" value="1"/>
</dbReference>
<organism evidence="9">
    <name type="scientific">uncultured bacterium contig00016</name>
    <dbReference type="NCBI Taxonomy" id="1181507"/>
    <lineage>
        <taxon>Bacteria</taxon>
        <taxon>environmental samples</taxon>
    </lineage>
</organism>
<proteinExistence type="inferred from homology"/>
<evidence type="ECO:0000256" key="4">
    <source>
        <dbReference type="ARBA" id="ARBA00022452"/>
    </source>
</evidence>
<evidence type="ECO:0000256" key="3">
    <source>
        <dbReference type="ARBA" id="ARBA00022448"/>
    </source>
</evidence>
<name>A0A806JZY0_9BACT</name>
<dbReference type="AlphaFoldDB" id="A0A806JZY0"/>
<evidence type="ECO:0000256" key="5">
    <source>
        <dbReference type="ARBA" id="ARBA00022692"/>
    </source>
</evidence>
<evidence type="ECO:0000256" key="2">
    <source>
        <dbReference type="ARBA" id="ARBA00007613"/>
    </source>
</evidence>
<keyword evidence="6" id="KW-0472">Membrane</keyword>
<evidence type="ECO:0000256" key="6">
    <source>
        <dbReference type="ARBA" id="ARBA00023136"/>
    </source>
</evidence>
<accession>A0A806JZY0</accession>
<dbReference type="GO" id="GO:0009279">
    <property type="term" value="C:cell outer membrane"/>
    <property type="evidence" value="ECO:0007669"/>
    <property type="project" value="UniProtKB-SubCell"/>
</dbReference>
<dbReference type="EMBL" id="JQ844215">
    <property type="protein sequence ID" value="AGS52876.1"/>
    <property type="molecule type" value="Genomic_DNA"/>
</dbReference>
<dbReference type="InterPro" id="IPR051906">
    <property type="entry name" value="TolC-like"/>
</dbReference>
<keyword evidence="7" id="KW-0998">Cell outer membrane</keyword>
<dbReference type="GO" id="GO:0015562">
    <property type="term" value="F:efflux transmembrane transporter activity"/>
    <property type="evidence" value="ECO:0007669"/>
    <property type="project" value="InterPro"/>
</dbReference>
<dbReference type="PANTHER" id="PTHR30026">
    <property type="entry name" value="OUTER MEMBRANE PROTEIN TOLC"/>
    <property type="match status" value="1"/>
</dbReference>
<dbReference type="Gene3D" id="1.20.1600.10">
    <property type="entry name" value="Outer membrane efflux proteins (OEP)"/>
    <property type="match status" value="1"/>
</dbReference>
<dbReference type="GO" id="GO:1990281">
    <property type="term" value="C:efflux pump complex"/>
    <property type="evidence" value="ECO:0007669"/>
    <property type="project" value="TreeGrafter"/>
</dbReference>
<evidence type="ECO:0000256" key="7">
    <source>
        <dbReference type="ARBA" id="ARBA00023237"/>
    </source>
</evidence>
<reference evidence="9" key="1">
    <citation type="submission" date="2012-03" db="EMBL/GenBank/DDBJ databases">
        <title>Functional metagenomics reveals considerable lignocellulase gene clusters in the gut microbiome of a wood-feeding higher termite.</title>
        <authorList>
            <person name="Liu N."/>
        </authorList>
    </citation>
    <scope>NUCLEOTIDE SEQUENCE</scope>
</reference>
<evidence type="ECO:0000256" key="8">
    <source>
        <dbReference type="SAM" id="Coils"/>
    </source>
</evidence>
<protein>
    <submittedName>
        <fullName evidence="9">Outer membrane protein, RND efflux system</fullName>
    </submittedName>
</protein>
<keyword evidence="5" id="KW-0812">Transmembrane</keyword>